<dbReference type="STRING" id="3088.A0A383VRV3"/>
<keyword evidence="4" id="KW-1185">Reference proteome</keyword>
<dbReference type="InterPro" id="IPR003609">
    <property type="entry name" value="Pan_app"/>
</dbReference>
<sequence>MNCSRVNPHCAVCRNQRGTGTTSQLVCSSCETGYRLRRDGSSKICDCAPGLAMDANKNCQPCSIGNYCPGGDASLNPNNEEADCPDGLATTFMGAKSQAQCFTQPGYGRVSVQAPDGHVTLEGVLCEVGTYNIGGNTAVCQNCGPGLTTARNGSTSASACQAPAGSKKDKGIGKLCKRGTYTTEVNSNTTCASCPEGITTADEGSTSPDDCALAQKGYYINPNDATEALECPQDTYQDQEAYVTSCTPCPNGWKTEDTGATGVPLCLAPPGFELLPNASAITPCPLSSYKTEWNRNGCIQCGSGLITKEEGSVSNDACLIPAGWGLTSMSPVTAAPCEKNTFGDDTSRVVASDARCNACPGDTYTLDTLENRNRSSNELYTSDADCLVKPGWGTTSTIPQECPVGTYNEGKNRLPCKQCGTGWTTVSTGRTSESQCVIQAGWKMGADGIPDPCDKGSFSTGGTEAAPNATCILCPNGWTTQTDEATREAECAVCAPGYGGSGCAQCGYGTYAAGGSSPDVACVACAAGSTSRKGASQSQQCHSTLIDARFDVFRLADEAAWSGIDAATGPACGAACTDSVTCVMYKFVASEAGQATGRCSLLNEVTASPSHTVGFKIGNGDEYSVWGLTQSVGAALARQPSGVADEAACKDVCTAASECEVYVWQSGGSPECTLAASELEDSAISMFQVRGDHLFSDLHP</sequence>
<evidence type="ECO:0000259" key="1">
    <source>
        <dbReference type="Pfam" id="PF07699"/>
    </source>
</evidence>
<protein>
    <recommendedName>
        <fullName evidence="5">Tyrosine-protein kinase ephrin type A/B receptor-like domain-containing protein</fullName>
    </recommendedName>
</protein>
<feature type="domain" description="Apple" evidence="2">
    <location>
        <begin position="567"/>
        <end position="601"/>
    </location>
</feature>
<reference evidence="3 4" key="1">
    <citation type="submission" date="2016-10" db="EMBL/GenBank/DDBJ databases">
        <authorList>
            <person name="Cai Z."/>
        </authorList>
    </citation>
    <scope>NUCLEOTIDE SEQUENCE [LARGE SCALE GENOMIC DNA]</scope>
</reference>
<organism evidence="3 4">
    <name type="scientific">Tetradesmus obliquus</name>
    <name type="common">Green alga</name>
    <name type="synonym">Acutodesmus obliquus</name>
    <dbReference type="NCBI Taxonomy" id="3088"/>
    <lineage>
        <taxon>Eukaryota</taxon>
        <taxon>Viridiplantae</taxon>
        <taxon>Chlorophyta</taxon>
        <taxon>core chlorophytes</taxon>
        <taxon>Chlorophyceae</taxon>
        <taxon>CS clade</taxon>
        <taxon>Sphaeropleales</taxon>
        <taxon>Scenedesmaceae</taxon>
        <taxon>Tetradesmus</taxon>
    </lineage>
</organism>
<evidence type="ECO:0000313" key="3">
    <source>
        <dbReference type="EMBL" id="SZX68248.1"/>
    </source>
</evidence>
<dbReference type="AlphaFoldDB" id="A0A383VRV3"/>
<feature type="domain" description="Tyrosine-protein kinase ephrin type A/B receptor-like" evidence="1">
    <location>
        <begin position="217"/>
        <end position="266"/>
    </location>
</feature>
<dbReference type="SMART" id="SM01411">
    <property type="entry name" value="Ephrin_rec_like"/>
    <property type="match status" value="8"/>
</dbReference>
<proteinExistence type="predicted"/>
<dbReference type="EMBL" id="FNXT01000847">
    <property type="protein sequence ID" value="SZX68248.1"/>
    <property type="molecule type" value="Genomic_DNA"/>
</dbReference>
<dbReference type="Gene3D" id="2.10.50.10">
    <property type="entry name" value="Tumor Necrosis Factor Receptor, subunit A, domain 2"/>
    <property type="match status" value="3"/>
</dbReference>
<feature type="domain" description="Apple" evidence="2">
    <location>
        <begin position="643"/>
        <end position="674"/>
    </location>
</feature>
<evidence type="ECO:0000259" key="2">
    <source>
        <dbReference type="Pfam" id="PF14295"/>
    </source>
</evidence>
<gene>
    <name evidence="3" type="ORF">BQ4739_LOCUS8616</name>
</gene>
<dbReference type="InterPro" id="IPR011641">
    <property type="entry name" value="Tyr-kin_ephrin_A/B_rcpt-like"/>
</dbReference>
<dbReference type="InterPro" id="IPR009030">
    <property type="entry name" value="Growth_fac_rcpt_cys_sf"/>
</dbReference>
<dbReference type="PANTHER" id="PTHR24046">
    <property type="entry name" value="SIGNAL PEPTIDE, CUB AND EGF-LIKE DOMAIN-CONTAINING"/>
    <property type="match status" value="1"/>
</dbReference>
<dbReference type="Pfam" id="PF07699">
    <property type="entry name" value="Ephrin_rec_like"/>
    <property type="match status" value="4"/>
</dbReference>
<evidence type="ECO:0000313" key="4">
    <source>
        <dbReference type="Proteomes" id="UP000256970"/>
    </source>
</evidence>
<dbReference type="GO" id="GO:0009986">
    <property type="term" value="C:cell surface"/>
    <property type="evidence" value="ECO:0007669"/>
    <property type="project" value="TreeGrafter"/>
</dbReference>
<feature type="domain" description="Tyrosine-protein kinase ephrin type A/B receptor-like" evidence="1">
    <location>
        <begin position="175"/>
        <end position="211"/>
    </location>
</feature>
<feature type="domain" description="Tyrosine-protein kinase ephrin type A/B receptor-like" evidence="1">
    <location>
        <begin position="282"/>
        <end position="318"/>
    </location>
</feature>
<evidence type="ECO:0008006" key="5">
    <source>
        <dbReference type="Google" id="ProtNLM"/>
    </source>
</evidence>
<accession>A0A383VRV3</accession>
<name>A0A383VRV3_TETOB</name>
<dbReference type="SUPFAM" id="SSF57184">
    <property type="entry name" value="Growth factor receptor domain"/>
    <property type="match status" value="2"/>
</dbReference>
<dbReference type="GO" id="GO:0005615">
    <property type="term" value="C:extracellular space"/>
    <property type="evidence" value="ECO:0007669"/>
    <property type="project" value="TreeGrafter"/>
</dbReference>
<dbReference type="GO" id="GO:0007165">
    <property type="term" value="P:signal transduction"/>
    <property type="evidence" value="ECO:0007669"/>
    <property type="project" value="TreeGrafter"/>
</dbReference>
<dbReference type="Pfam" id="PF14295">
    <property type="entry name" value="PAN_4"/>
    <property type="match status" value="2"/>
</dbReference>
<feature type="domain" description="Tyrosine-protein kinase ephrin type A/B receptor-like" evidence="1">
    <location>
        <begin position="125"/>
        <end position="160"/>
    </location>
</feature>
<dbReference type="PANTHER" id="PTHR24046:SF5">
    <property type="entry name" value="EGF-LIKE DOMAIN-CONTAINING PROTEIN"/>
    <property type="match status" value="1"/>
</dbReference>
<dbReference type="Proteomes" id="UP000256970">
    <property type="component" value="Unassembled WGS sequence"/>
</dbReference>
<dbReference type="InterPro" id="IPR052071">
    <property type="entry name" value="SCUB_EGF-like_domain"/>
</dbReference>